<evidence type="ECO:0000259" key="5">
    <source>
        <dbReference type="PROSITE" id="PS51670"/>
    </source>
</evidence>
<dbReference type="InterPro" id="IPR050316">
    <property type="entry name" value="Tyrosinase/Hemocyanin"/>
</dbReference>
<dbReference type="Gene3D" id="1.10.1280.10">
    <property type="entry name" value="Di-copper center containing domain from catechol oxidase"/>
    <property type="match status" value="1"/>
</dbReference>
<feature type="region of interest" description="Disordered" evidence="4">
    <location>
        <begin position="425"/>
        <end position="450"/>
    </location>
</feature>
<feature type="compositionally biased region" description="Pro residues" evidence="4">
    <location>
        <begin position="429"/>
        <end position="445"/>
    </location>
</feature>
<sequence>MICHELQQWDLNARQFIDQQQQQEANTVINAPAVPQEPWLSPAVPQPFNPSPYACMDLGCVCSYMRGLGGPGGQCVLSNGQPLRPALRKEYRQMTDNERQRFHSVLQQLKRNGEYDRLSEQHRQVGTASGAHSGPGFLPWHREYLKRFEIAIRMIDPGLAIPYWDSVLDFYLPDPRDSILWSPMFFGEADFNGNVVNGPFGGWRTLEGRSFITRRLGFEGRLFNESDINNVMAQTEIQNILAYTAPQQGCPFPPNYGAIEYSHSSVHLWVGGDMKPPSTSGNDPVFFLHHSFVDYIWEQWRQMRQSRWTREQAYPQDYAWCANQQHFANANMRPFEITNRGGLSNAYTDAMYQYAPRPTCTHQNIGNCGSAYLFCDTRFAFAHCVSKIKMGGNCFGLQGQDACFGGICMNGRCMPGQFGGVPQQTPFTTPRPIPQPRPQFQPPQQQPAFSQKQKIFVQPIKRFLSPQHKSSGLTSSSKASKQQVTNNIRRAPQRTATVPQRAAARSFLSAVTPSANCYNDDPCCPLWAGRNECRMNTNYMSRYCKRSCGYCRSTTPDRQGCFDRHRSCAYYRSQGECTRRRQWMSENCRASCGWCNIPQSRLCASVARFSRM</sequence>
<feature type="region of interest" description="Disordered" evidence="4">
    <location>
        <begin position="467"/>
        <end position="500"/>
    </location>
</feature>
<feature type="disulfide bond" evidence="3">
    <location>
        <begin position="561"/>
        <end position="595"/>
    </location>
</feature>
<dbReference type="PRINTS" id="PR00092">
    <property type="entry name" value="TYROSINASE"/>
</dbReference>
<dbReference type="InterPro" id="IPR008922">
    <property type="entry name" value="Di-copper_centre_dom_sf"/>
</dbReference>
<dbReference type="WBParaSite" id="PDA_v2.g1820.t1">
    <property type="protein sequence ID" value="PDA_v2.g1820.t1"/>
    <property type="gene ID" value="PDA_v2.g1820"/>
</dbReference>
<feature type="disulfide bond" evidence="3">
    <location>
        <begin position="517"/>
        <end position="551"/>
    </location>
</feature>
<protein>
    <submittedName>
        <fullName evidence="7">ShKT domain-containing protein</fullName>
    </submittedName>
</protein>
<keyword evidence="6" id="KW-1185">Reference proteome</keyword>
<dbReference type="PANTHER" id="PTHR11474:SF126">
    <property type="entry name" value="TYROSINASE-LIKE PROTEIN TYR-1-RELATED"/>
    <property type="match status" value="1"/>
</dbReference>
<dbReference type="Pfam" id="PF01549">
    <property type="entry name" value="ShK"/>
    <property type="match status" value="2"/>
</dbReference>
<evidence type="ECO:0000256" key="4">
    <source>
        <dbReference type="SAM" id="MobiDB-lite"/>
    </source>
</evidence>
<dbReference type="Proteomes" id="UP000887578">
    <property type="component" value="Unplaced"/>
</dbReference>
<feature type="compositionally biased region" description="Polar residues" evidence="4">
    <location>
        <begin position="482"/>
        <end position="498"/>
    </location>
</feature>
<evidence type="ECO:0000313" key="6">
    <source>
        <dbReference type="Proteomes" id="UP000887578"/>
    </source>
</evidence>
<dbReference type="SUPFAM" id="SSF48056">
    <property type="entry name" value="Di-copper centre-containing domain"/>
    <property type="match status" value="1"/>
</dbReference>
<dbReference type="Pfam" id="PF00264">
    <property type="entry name" value="Tyrosinase"/>
    <property type="match status" value="1"/>
</dbReference>
<dbReference type="AlphaFoldDB" id="A0A914PIJ8"/>
<dbReference type="InterPro" id="IPR003582">
    <property type="entry name" value="ShKT_dom"/>
</dbReference>
<feature type="domain" description="ShKT" evidence="5">
    <location>
        <begin position="561"/>
        <end position="595"/>
    </location>
</feature>
<name>A0A914PIJ8_9BILA</name>
<keyword evidence="1" id="KW-0479">Metal-binding</keyword>
<dbReference type="PROSITE" id="PS51670">
    <property type="entry name" value="SHKT"/>
    <property type="match status" value="2"/>
</dbReference>
<feature type="compositionally biased region" description="Low complexity" evidence="4">
    <location>
        <begin position="469"/>
        <end position="481"/>
    </location>
</feature>
<proteinExistence type="predicted"/>
<dbReference type="PROSITE" id="PS00498">
    <property type="entry name" value="TYROSINASE_2"/>
    <property type="match status" value="1"/>
</dbReference>
<dbReference type="PANTHER" id="PTHR11474">
    <property type="entry name" value="TYROSINASE FAMILY MEMBER"/>
    <property type="match status" value="1"/>
</dbReference>
<organism evidence="6 7">
    <name type="scientific">Panagrolaimus davidi</name>
    <dbReference type="NCBI Taxonomy" id="227884"/>
    <lineage>
        <taxon>Eukaryota</taxon>
        <taxon>Metazoa</taxon>
        <taxon>Ecdysozoa</taxon>
        <taxon>Nematoda</taxon>
        <taxon>Chromadorea</taxon>
        <taxon>Rhabditida</taxon>
        <taxon>Tylenchina</taxon>
        <taxon>Panagrolaimomorpha</taxon>
        <taxon>Panagrolaimoidea</taxon>
        <taxon>Panagrolaimidae</taxon>
        <taxon>Panagrolaimus</taxon>
    </lineage>
</organism>
<keyword evidence="2" id="KW-0186">Copper</keyword>
<accession>A0A914PIJ8</accession>
<dbReference type="GO" id="GO:0046872">
    <property type="term" value="F:metal ion binding"/>
    <property type="evidence" value="ECO:0007669"/>
    <property type="project" value="UniProtKB-KW"/>
</dbReference>
<dbReference type="InterPro" id="IPR002227">
    <property type="entry name" value="Tyrosinase_Cu-bd"/>
</dbReference>
<feature type="domain" description="ShKT" evidence="5">
    <location>
        <begin position="517"/>
        <end position="551"/>
    </location>
</feature>
<evidence type="ECO:0000313" key="7">
    <source>
        <dbReference type="WBParaSite" id="PDA_v2.g1820.t1"/>
    </source>
</evidence>
<reference evidence="7" key="1">
    <citation type="submission" date="2022-11" db="UniProtKB">
        <authorList>
            <consortium name="WormBaseParasite"/>
        </authorList>
    </citation>
    <scope>IDENTIFICATION</scope>
</reference>
<comment type="caution">
    <text evidence="3">Lacks conserved residue(s) required for the propagation of feature annotation.</text>
</comment>
<dbReference type="SMART" id="SM00254">
    <property type="entry name" value="ShKT"/>
    <property type="match status" value="2"/>
</dbReference>
<dbReference type="PROSITE" id="PS00497">
    <property type="entry name" value="TYROSINASE_1"/>
    <property type="match status" value="1"/>
</dbReference>
<evidence type="ECO:0000256" key="1">
    <source>
        <dbReference type="ARBA" id="ARBA00022723"/>
    </source>
</evidence>
<keyword evidence="3" id="KW-1015">Disulfide bond</keyword>
<evidence type="ECO:0000256" key="2">
    <source>
        <dbReference type="ARBA" id="ARBA00023008"/>
    </source>
</evidence>
<dbReference type="GO" id="GO:0016491">
    <property type="term" value="F:oxidoreductase activity"/>
    <property type="evidence" value="ECO:0007669"/>
    <property type="project" value="InterPro"/>
</dbReference>
<evidence type="ECO:0000256" key="3">
    <source>
        <dbReference type="PROSITE-ProRule" id="PRU01005"/>
    </source>
</evidence>